<evidence type="ECO:0000313" key="2">
    <source>
        <dbReference type="Proteomes" id="UP001291623"/>
    </source>
</evidence>
<evidence type="ECO:0000313" key="1">
    <source>
        <dbReference type="EMBL" id="KAK4364447.1"/>
    </source>
</evidence>
<accession>A0AAE1VD70</accession>
<dbReference type="EMBL" id="JAVYJV010000008">
    <property type="protein sequence ID" value="KAK4364447.1"/>
    <property type="molecule type" value="Genomic_DNA"/>
</dbReference>
<proteinExistence type="predicted"/>
<name>A0AAE1VD70_9SOLA</name>
<comment type="caution">
    <text evidence="1">The sequence shown here is derived from an EMBL/GenBank/DDBJ whole genome shotgun (WGS) entry which is preliminary data.</text>
</comment>
<dbReference type="AlphaFoldDB" id="A0AAE1VD70"/>
<organism evidence="1 2">
    <name type="scientific">Anisodus tanguticus</name>
    <dbReference type="NCBI Taxonomy" id="243964"/>
    <lineage>
        <taxon>Eukaryota</taxon>
        <taxon>Viridiplantae</taxon>
        <taxon>Streptophyta</taxon>
        <taxon>Embryophyta</taxon>
        <taxon>Tracheophyta</taxon>
        <taxon>Spermatophyta</taxon>
        <taxon>Magnoliopsida</taxon>
        <taxon>eudicotyledons</taxon>
        <taxon>Gunneridae</taxon>
        <taxon>Pentapetalae</taxon>
        <taxon>asterids</taxon>
        <taxon>lamiids</taxon>
        <taxon>Solanales</taxon>
        <taxon>Solanaceae</taxon>
        <taxon>Solanoideae</taxon>
        <taxon>Hyoscyameae</taxon>
        <taxon>Anisodus</taxon>
    </lineage>
</organism>
<reference evidence="1" key="1">
    <citation type="submission" date="2023-12" db="EMBL/GenBank/DDBJ databases">
        <title>Genome assembly of Anisodus tanguticus.</title>
        <authorList>
            <person name="Wang Y.-J."/>
        </authorList>
    </citation>
    <scope>NUCLEOTIDE SEQUENCE</scope>
    <source>
        <strain evidence="1">KB-2021</strain>
        <tissue evidence="1">Leaf</tissue>
    </source>
</reference>
<dbReference type="PANTHER" id="PTHR37610">
    <property type="entry name" value="CCHC-TYPE DOMAIN-CONTAINING PROTEIN"/>
    <property type="match status" value="1"/>
</dbReference>
<protein>
    <submittedName>
        <fullName evidence="1">Uncharacterized protein</fullName>
    </submittedName>
</protein>
<dbReference type="PANTHER" id="PTHR37610:SF40">
    <property type="entry name" value="OS01G0909600 PROTEIN"/>
    <property type="match status" value="1"/>
</dbReference>
<dbReference type="Proteomes" id="UP001291623">
    <property type="component" value="Unassembled WGS sequence"/>
</dbReference>
<sequence>MKLDIDHGGESLSVKYKLGFINGECKRSTANSDSAKIRQWESCDDMVTSWIINSLAKEIADSVECVNDLEELWKEIEDRYNQINGAKLYQIQKEINDLGSSIYYLLLHKDEKALEKTQHLECQSSVQLCVHLWSKR</sequence>
<gene>
    <name evidence="1" type="ORF">RND71_015805</name>
</gene>
<keyword evidence="2" id="KW-1185">Reference proteome</keyword>